<protein>
    <submittedName>
        <fullName evidence="1">Uncharacterized protein</fullName>
    </submittedName>
</protein>
<proteinExistence type="predicted"/>
<sequence length="113" mass="11721">MIAVGLVAVTRLRAGDGGRDQYGEAVPGPVVETSLPPALLNPGGTSEPVTAGSLPVVSQPTLYWRGQHPDIRSSDLLRVAGITYRVEGAPARWPKGSVVTLHAATDPRQTGGT</sequence>
<evidence type="ECO:0000313" key="1">
    <source>
        <dbReference type="EMBL" id="DAD76804.1"/>
    </source>
</evidence>
<accession>A0A8S5M3K5</accession>
<name>A0A8S5M3K5_9CAUD</name>
<dbReference type="EMBL" id="BK014809">
    <property type="protein sequence ID" value="DAD76804.1"/>
    <property type="molecule type" value="Genomic_DNA"/>
</dbReference>
<organism evidence="1">
    <name type="scientific">Siphoviridae sp. ctDMf1</name>
    <dbReference type="NCBI Taxonomy" id="2826197"/>
    <lineage>
        <taxon>Viruses</taxon>
        <taxon>Duplodnaviria</taxon>
        <taxon>Heunggongvirae</taxon>
        <taxon>Uroviricota</taxon>
        <taxon>Caudoviricetes</taxon>
    </lineage>
</organism>
<reference evidence="1" key="1">
    <citation type="journal article" date="2021" name="Proc. Natl. Acad. Sci. U.S.A.">
        <title>A Catalog of Tens of Thousands of Viruses from Human Metagenomes Reveals Hidden Associations with Chronic Diseases.</title>
        <authorList>
            <person name="Tisza M.J."/>
            <person name="Buck C.B."/>
        </authorList>
    </citation>
    <scope>NUCLEOTIDE SEQUENCE</scope>
    <source>
        <strain evidence="1">CtDMf1</strain>
    </source>
</reference>